<evidence type="ECO:0000259" key="1">
    <source>
        <dbReference type="Pfam" id="PF04324"/>
    </source>
</evidence>
<name>A0AAX2ZI05_9FIRM</name>
<feature type="domain" description="BFD-like [2Fe-2S]-binding" evidence="1">
    <location>
        <begin position="23"/>
        <end position="67"/>
    </location>
</feature>
<gene>
    <name evidence="2" type="ORF">JW646_05230</name>
</gene>
<keyword evidence="3" id="KW-1185">Reference proteome</keyword>
<proteinExistence type="predicted"/>
<evidence type="ECO:0000313" key="2">
    <source>
        <dbReference type="EMBL" id="UEL48853.1"/>
    </source>
</evidence>
<dbReference type="Gene3D" id="1.10.10.1100">
    <property type="entry name" value="BFD-like [2Fe-2S]-binding domain"/>
    <property type="match status" value="1"/>
</dbReference>
<dbReference type="Pfam" id="PF04324">
    <property type="entry name" value="Fer2_BFD"/>
    <property type="match status" value="1"/>
</dbReference>
<dbReference type="InterPro" id="IPR041854">
    <property type="entry name" value="BFD-like_2Fe2S-bd_dom_sf"/>
</dbReference>
<reference evidence="2 3" key="1">
    <citation type="journal article" date="2023" name="Int. J. Syst. Evol. Microbiol.">
        <title>Terrisporobacter hibernicus sp. nov., isolated from bovine faeces in Northern Ireland.</title>
        <authorList>
            <person name="Mitchell M."/>
            <person name="Nguyen S.V."/>
            <person name="Connor M."/>
            <person name="Fairley D.J."/>
            <person name="Donoghue O."/>
            <person name="Marshall H."/>
            <person name="Koolman L."/>
            <person name="McMullan G."/>
            <person name="Schaffer K.E."/>
            <person name="McGrath J.W."/>
            <person name="Fanning S."/>
        </authorList>
    </citation>
    <scope>NUCLEOTIDE SEQUENCE [LARGE SCALE GENOMIC DNA]</scope>
    <source>
        <strain evidence="2 3">MCA3</strain>
    </source>
</reference>
<dbReference type="Proteomes" id="UP001198983">
    <property type="component" value="Chromosome"/>
</dbReference>
<dbReference type="KEGG" id="tem:JW646_05230"/>
<dbReference type="InterPro" id="IPR007419">
    <property type="entry name" value="BFD-like_2Fe2S-bd_dom"/>
</dbReference>
<sequence>MFTKLVSKYKKFKIINHKKPKKICSCYNISNHDIMDAINNGCRGINDIRKTTKAGTACGKCNASLEYEVYKALKK</sequence>
<dbReference type="RefSeq" id="WP_228416833.1">
    <property type="nucleotide sequence ID" value="NZ_CP081135.1"/>
</dbReference>
<evidence type="ECO:0000313" key="3">
    <source>
        <dbReference type="Proteomes" id="UP001198983"/>
    </source>
</evidence>
<protein>
    <submittedName>
        <fullName evidence="2">(2Fe-2S)-binding protein</fullName>
    </submittedName>
</protein>
<dbReference type="AlphaFoldDB" id="A0AAX2ZI05"/>
<organism evidence="2 3">
    <name type="scientific">Terrisporobacter hibernicus</name>
    <dbReference type="NCBI Taxonomy" id="2813371"/>
    <lineage>
        <taxon>Bacteria</taxon>
        <taxon>Bacillati</taxon>
        <taxon>Bacillota</taxon>
        <taxon>Clostridia</taxon>
        <taxon>Peptostreptococcales</taxon>
        <taxon>Peptostreptococcaceae</taxon>
        <taxon>Terrisporobacter</taxon>
    </lineage>
</organism>
<accession>A0AAX2ZI05</accession>
<dbReference type="EMBL" id="CP081135">
    <property type="protein sequence ID" value="UEL48853.1"/>
    <property type="molecule type" value="Genomic_DNA"/>
</dbReference>